<gene>
    <name evidence="3" type="ORF">AIOL_003523</name>
</gene>
<evidence type="ECO:0000313" key="4">
    <source>
        <dbReference type="Proteomes" id="UP000037178"/>
    </source>
</evidence>
<dbReference type="PATRIC" id="fig|1675527.3.peg.3683"/>
<feature type="transmembrane region" description="Helical" evidence="1">
    <location>
        <begin position="57"/>
        <end position="77"/>
    </location>
</feature>
<dbReference type="CDD" id="cd00038">
    <property type="entry name" value="CAP_ED"/>
    <property type="match status" value="1"/>
</dbReference>
<accession>A0A0J9E763</accession>
<evidence type="ECO:0000313" key="3">
    <source>
        <dbReference type="EMBL" id="KMW58546.1"/>
    </source>
</evidence>
<reference evidence="3 4" key="1">
    <citation type="submission" date="2015-06" db="EMBL/GenBank/DDBJ databases">
        <title>Draft genome sequence of an Alphaproteobacteria species associated to the Mediterranean sponge Oscarella lobularis.</title>
        <authorList>
            <person name="Jourda C."/>
            <person name="Santini S."/>
            <person name="Claverie J.-M."/>
        </authorList>
    </citation>
    <scope>NUCLEOTIDE SEQUENCE [LARGE SCALE GENOMIC DNA]</scope>
    <source>
        <strain evidence="3">IGS</strain>
    </source>
</reference>
<dbReference type="SUPFAM" id="SSF51206">
    <property type="entry name" value="cAMP-binding domain-like"/>
    <property type="match status" value="1"/>
</dbReference>
<dbReference type="EMBL" id="LFTY01000002">
    <property type="protein sequence ID" value="KMW58546.1"/>
    <property type="molecule type" value="Genomic_DNA"/>
</dbReference>
<sequence>MPTFEMQPDFFVYAAGALFITGYLIINQVILRLIVIFGTFFYIAYYATVAEAPLWGAIYMSSAQGTALLIGLLILVGRNTRLAIPRRFQDLYPRFSHLPPGDFRALMRRGRRYMTETEEVLGREGAPVDRLVYVISGVGQVRKRGERFTVPPGVFIGEVAYLMNRGSAATTTLPEGSEIIAWDKAVLDAASAKSPRFRLALEAAISRDMAAKVALAVAPGDMRQNAPQGFDTGQTAP</sequence>
<dbReference type="InterPro" id="IPR018490">
    <property type="entry name" value="cNMP-bd_dom_sf"/>
</dbReference>
<feature type="domain" description="Cyclic nucleotide-binding" evidence="2">
    <location>
        <begin position="94"/>
        <end position="187"/>
    </location>
</feature>
<dbReference type="RefSeq" id="WP_049644140.1">
    <property type="nucleotide sequence ID" value="NZ_LFTY01000002.1"/>
</dbReference>
<dbReference type="STRING" id="1675527.AIOL_003523"/>
<keyword evidence="4" id="KW-1185">Reference proteome</keyword>
<dbReference type="OrthoDB" id="7638398at2"/>
<comment type="caution">
    <text evidence="3">The sequence shown here is derived from an EMBL/GenBank/DDBJ whole genome shotgun (WGS) entry which is preliminary data.</text>
</comment>
<organism evidence="3 4">
    <name type="scientific">Candidatus Rhodobacter oscarellae</name>
    <dbReference type="NCBI Taxonomy" id="1675527"/>
    <lineage>
        <taxon>Bacteria</taxon>
        <taxon>Pseudomonadati</taxon>
        <taxon>Pseudomonadota</taxon>
        <taxon>Alphaproteobacteria</taxon>
        <taxon>Rhodobacterales</taxon>
        <taxon>Rhodobacter group</taxon>
        <taxon>Rhodobacter</taxon>
    </lineage>
</organism>
<feature type="transmembrane region" description="Helical" evidence="1">
    <location>
        <begin position="12"/>
        <end position="45"/>
    </location>
</feature>
<evidence type="ECO:0000256" key="1">
    <source>
        <dbReference type="SAM" id="Phobius"/>
    </source>
</evidence>
<proteinExistence type="predicted"/>
<keyword evidence="1" id="KW-0812">Transmembrane</keyword>
<name>A0A0J9E763_9RHOB</name>
<dbReference type="AlphaFoldDB" id="A0A0J9E763"/>
<keyword evidence="1" id="KW-0472">Membrane</keyword>
<dbReference type="Proteomes" id="UP000037178">
    <property type="component" value="Unassembled WGS sequence"/>
</dbReference>
<protein>
    <submittedName>
        <fullName evidence="3">Cyclic nucleotide-binding domain protein</fullName>
    </submittedName>
</protein>
<keyword evidence="1" id="KW-1133">Transmembrane helix</keyword>
<dbReference type="InterPro" id="IPR000595">
    <property type="entry name" value="cNMP-bd_dom"/>
</dbReference>
<dbReference type="Gene3D" id="2.60.120.10">
    <property type="entry name" value="Jelly Rolls"/>
    <property type="match status" value="1"/>
</dbReference>
<dbReference type="PROSITE" id="PS50042">
    <property type="entry name" value="CNMP_BINDING_3"/>
    <property type="match status" value="1"/>
</dbReference>
<evidence type="ECO:0000259" key="2">
    <source>
        <dbReference type="PROSITE" id="PS50042"/>
    </source>
</evidence>
<dbReference type="InterPro" id="IPR014710">
    <property type="entry name" value="RmlC-like_jellyroll"/>
</dbReference>